<name>A0A6C0C496_9ZZZZ</name>
<accession>A0A6C0C496</accession>
<sequence>MSSTRLKNDKAEYCQQQRNSRLSEQFALYKYKAISSDSAFPCVGINAPMMTNGYNNDILSNNASDIESALFGIGSTNFIKQKEPVVTKINYLPNKSFFERPTSFLPEPLVLEKSQRPIGPFC</sequence>
<organism evidence="1">
    <name type="scientific">viral metagenome</name>
    <dbReference type="NCBI Taxonomy" id="1070528"/>
    <lineage>
        <taxon>unclassified sequences</taxon>
        <taxon>metagenomes</taxon>
        <taxon>organismal metagenomes</taxon>
    </lineage>
</organism>
<dbReference type="AlphaFoldDB" id="A0A6C0C496"/>
<dbReference type="EMBL" id="MN739343">
    <property type="protein sequence ID" value="QHS99427.1"/>
    <property type="molecule type" value="Genomic_DNA"/>
</dbReference>
<evidence type="ECO:0000313" key="1">
    <source>
        <dbReference type="EMBL" id="QHS99427.1"/>
    </source>
</evidence>
<reference evidence="1" key="1">
    <citation type="journal article" date="2020" name="Nature">
        <title>Giant virus diversity and host interactions through global metagenomics.</title>
        <authorList>
            <person name="Schulz F."/>
            <person name="Roux S."/>
            <person name="Paez-Espino D."/>
            <person name="Jungbluth S."/>
            <person name="Walsh D.A."/>
            <person name="Denef V.J."/>
            <person name="McMahon K.D."/>
            <person name="Konstantinidis K.T."/>
            <person name="Eloe-Fadrosh E.A."/>
            <person name="Kyrpides N.C."/>
            <person name="Woyke T."/>
        </authorList>
    </citation>
    <scope>NUCLEOTIDE SEQUENCE</scope>
    <source>
        <strain evidence="1">GVMAG-M-3300020185-33</strain>
    </source>
</reference>
<protein>
    <submittedName>
        <fullName evidence="1">Uncharacterized protein</fullName>
    </submittedName>
</protein>
<proteinExistence type="predicted"/>